<keyword evidence="1" id="KW-0812">Transmembrane</keyword>
<reference evidence="2" key="1">
    <citation type="journal article" date="2019" name="Environ. Microbiol.">
        <title>Fungal ecological strategies reflected in gene transcription - a case study of two litter decomposers.</title>
        <authorList>
            <person name="Barbi F."/>
            <person name="Kohler A."/>
            <person name="Barry K."/>
            <person name="Baskaran P."/>
            <person name="Daum C."/>
            <person name="Fauchery L."/>
            <person name="Ihrmark K."/>
            <person name="Kuo A."/>
            <person name="LaButti K."/>
            <person name="Lipzen A."/>
            <person name="Morin E."/>
            <person name="Grigoriev I.V."/>
            <person name="Henrissat B."/>
            <person name="Lindahl B."/>
            <person name="Martin F."/>
        </authorList>
    </citation>
    <scope>NUCLEOTIDE SEQUENCE</scope>
    <source>
        <strain evidence="2">JB14</strain>
    </source>
</reference>
<organism evidence="2 3">
    <name type="scientific">Gymnopus androsaceus JB14</name>
    <dbReference type="NCBI Taxonomy" id="1447944"/>
    <lineage>
        <taxon>Eukaryota</taxon>
        <taxon>Fungi</taxon>
        <taxon>Dikarya</taxon>
        <taxon>Basidiomycota</taxon>
        <taxon>Agaricomycotina</taxon>
        <taxon>Agaricomycetes</taxon>
        <taxon>Agaricomycetidae</taxon>
        <taxon>Agaricales</taxon>
        <taxon>Marasmiineae</taxon>
        <taxon>Omphalotaceae</taxon>
        <taxon>Gymnopus</taxon>
    </lineage>
</organism>
<accession>A0A6A4GA66</accession>
<dbReference type="AlphaFoldDB" id="A0A6A4GA66"/>
<keyword evidence="1" id="KW-0472">Membrane</keyword>
<dbReference type="Proteomes" id="UP000799118">
    <property type="component" value="Unassembled WGS sequence"/>
</dbReference>
<sequence>MMYSSCIHCLLLALLLDCNDRFSMPFISGIVLTKTQAIVGGSIAGFLVLLILILTLIC</sequence>
<evidence type="ECO:0000313" key="2">
    <source>
        <dbReference type="EMBL" id="KAE9382361.1"/>
    </source>
</evidence>
<evidence type="ECO:0000313" key="3">
    <source>
        <dbReference type="Proteomes" id="UP000799118"/>
    </source>
</evidence>
<keyword evidence="3" id="KW-1185">Reference proteome</keyword>
<dbReference type="EMBL" id="ML771686">
    <property type="protein sequence ID" value="KAE9382361.1"/>
    <property type="molecule type" value="Genomic_DNA"/>
</dbReference>
<protein>
    <submittedName>
        <fullName evidence="2">Uncharacterized protein</fullName>
    </submittedName>
</protein>
<proteinExistence type="predicted"/>
<keyword evidence="1" id="KW-1133">Transmembrane helix</keyword>
<gene>
    <name evidence="2" type="ORF">BT96DRAFT_1027681</name>
</gene>
<feature type="transmembrane region" description="Helical" evidence="1">
    <location>
        <begin position="37"/>
        <end position="57"/>
    </location>
</feature>
<name>A0A6A4GA66_9AGAR</name>
<evidence type="ECO:0000256" key="1">
    <source>
        <dbReference type="SAM" id="Phobius"/>
    </source>
</evidence>